<proteinExistence type="predicted"/>
<reference evidence="1 2" key="1">
    <citation type="submission" date="2023-04" db="EMBL/GenBank/DDBJ databases">
        <title>Bacteroides pacosi sp. nov., isolated from the fecal material of an alpaca.</title>
        <authorList>
            <person name="Miller S."/>
            <person name="Hendry M."/>
            <person name="King J."/>
            <person name="Sankaranarayanan K."/>
            <person name="Lawson P.A."/>
        </authorList>
    </citation>
    <scope>NUCLEOTIDE SEQUENCE [LARGE SCALE GENOMIC DNA]</scope>
    <source>
        <strain evidence="1 2">A2-P53</strain>
    </source>
</reference>
<dbReference type="EMBL" id="JARZAK010000007">
    <property type="protein sequence ID" value="MDY7258671.1"/>
    <property type="molecule type" value="Genomic_DNA"/>
</dbReference>
<name>A0ABU5HRU8_9BACE</name>
<dbReference type="RefSeq" id="WP_120079879.1">
    <property type="nucleotide sequence ID" value="NZ_JARZAK010000007.1"/>
</dbReference>
<evidence type="ECO:0000313" key="2">
    <source>
        <dbReference type="Proteomes" id="UP001292913"/>
    </source>
</evidence>
<keyword evidence="2" id="KW-1185">Reference proteome</keyword>
<protein>
    <submittedName>
        <fullName evidence="1">Uncharacterized protein</fullName>
    </submittedName>
</protein>
<organism evidence="1 2">
    <name type="scientific">Bacteroides vicugnae</name>
    <dbReference type="NCBI Taxonomy" id="3037989"/>
    <lineage>
        <taxon>Bacteria</taxon>
        <taxon>Pseudomonadati</taxon>
        <taxon>Bacteroidota</taxon>
        <taxon>Bacteroidia</taxon>
        <taxon>Bacteroidales</taxon>
        <taxon>Bacteroidaceae</taxon>
        <taxon>Bacteroides</taxon>
    </lineage>
</organism>
<comment type="caution">
    <text evidence="1">The sequence shown here is derived from an EMBL/GenBank/DDBJ whole genome shotgun (WGS) entry which is preliminary data.</text>
</comment>
<sequence length="145" mass="16811">MVNFRKDKKTLLNKEKISVQDTTKTQNFKISFQYLDTSQKYASSFKDWQKAGLLSSALKTLQGYCCSPLLEQVDGQKFAIYGSFPKKERTKFEYPQGVPEDAKWARIHILNRTVIIGHVVGDTFYVVFLDKTHKFYLTGRDVNKK</sequence>
<gene>
    <name evidence="1" type="ORF">QHG74_13215</name>
</gene>
<dbReference type="Proteomes" id="UP001292913">
    <property type="component" value="Unassembled WGS sequence"/>
</dbReference>
<evidence type="ECO:0000313" key="1">
    <source>
        <dbReference type="EMBL" id="MDY7258671.1"/>
    </source>
</evidence>
<accession>A0ABU5HRU8</accession>